<dbReference type="AlphaFoldDB" id="A0A9C7URP6"/>
<dbReference type="SUPFAM" id="SSF55753">
    <property type="entry name" value="Actin depolymerizing proteins"/>
    <property type="match status" value="1"/>
</dbReference>
<dbReference type="GO" id="GO:0030042">
    <property type="term" value="P:actin filament depolymerization"/>
    <property type="evidence" value="ECO:0007669"/>
    <property type="project" value="InterPro"/>
</dbReference>
<keyword evidence="2" id="KW-0009">Actin-binding</keyword>
<dbReference type="SMART" id="SM00102">
    <property type="entry name" value="ADF"/>
    <property type="match status" value="1"/>
</dbReference>
<evidence type="ECO:0000256" key="1">
    <source>
        <dbReference type="ARBA" id="ARBA00006844"/>
    </source>
</evidence>
<reference evidence="4" key="2">
    <citation type="submission" date="2022-01" db="EMBL/GenBank/DDBJ databases">
        <authorList>
            <person name="Hirooka S."/>
            <person name="Miyagishima S.Y."/>
        </authorList>
    </citation>
    <scope>NUCLEOTIDE SEQUENCE</scope>
    <source>
        <strain evidence="4">NBRC 102759</strain>
    </source>
</reference>
<accession>A0A9C7URP6</accession>
<dbReference type="InterPro" id="IPR002108">
    <property type="entry name" value="ADF-H"/>
</dbReference>
<dbReference type="Gene3D" id="3.40.20.10">
    <property type="entry name" value="Severin"/>
    <property type="match status" value="1"/>
</dbReference>
<dbReference type="CDD" id="cd11286">
    <property type="entry name" value="ADF_cofilin_like"/>
    <property type="match status" value="1"/>
</dbReference>
<proteinExistence type="inferred from homology"/>
<comment type="similarity">
    <text evidence="1">Belongs to the actin-binding proteins ADF family.</text>
</comment>
<comment type="caution">
    <text evidence="4">The sequence shown here is derived from an EMBL/GenBank/DDBJ whole genome shotgun (WGS) entry which is preliminary data.</text>
</comment>
<dbReference type="InterPro" id="IPR017904">
    <property type="entry name" value="ADF/Cofilin"/>
</dbReference>
<dbReference type="InterPro" id="IPR029006">
    <property type="entry name" value="ADF-H/Gelsolin-like_dom_sf"/>
</dbReference>
<dbReference type="PROSITE" id="PS51263">
    <property type="entry name" value="ADF_H"/>
    <property type="match status" value="1"/>
</dbReference>
<sequence length="152" mass="17224">MASGVAVDDVCGKEFTVLVRSTPRKYRAIIFKLSDDLSSVCVEKTLPSSNITKCTAQEDWKKFVSELPQNDCRFAVYDFEYQTSEGVSKNRIIFVLWSPESAKIKSKMLYSSSREALVQKLNGVQKEIQATDQDEIEFHNVYQQVVASATHK</sequence>
<feature type="domain" description="ADF-H" evidence="3">
    <location>
        <begin position="2"/>
        <end position="146"/>
    </location>
</feature>
<evidence type="ECO:0000259" key="3">
    <source>
        <dbReference type="PROSITE" id="PS51263"/>
    </source>
</evidence>
<name>A0A9C7URP6_9RHOD</name>
<organism evidence="4 5">
    <name type="scientific">Galdieria partita</name>
    <dbReference type="NCBI Taxonomy" id="83374"/>
    <lineage>
        <taxon>Eukaryota</taxon>
        <taxon>Rhodophyta</taxon>
        <taxon>Bangiophyceae</taxon>
        <taxon>Galdieriales</taxon>
        <taxon>Galdieriaceae</taxon>
        <taxon>Galdieria</taxon>
    </lineage>
</organism>
<gene>
    <name evidence="4" type="ORF">GpartN1_g4533.t1</name>
</gene>
<keyword evidence="5" id="KW-1185">Reference proteome</keyword>
<dbReference type="GO" id="GO:0003779">
    <property type="term" value="F:actin binding"/>
    <property type="evidence" value="ECO:0007669"/>
    <property type="project" value="UniProtKB-KW"/>
</dbReference>
<evidence type="ECO:0000256" key="2">
    <source>
        <dbReference type="ARBA" id="ARBA00023203"/>
    </source>
</evidence>
<evidence type="ECO:0000313" key="5">
    <source>
        <dbReference type="Proteomes" id="UP001061958"/>
    </source>
</evidence>
<dbReference type="OrthoDB" id="10249245at2759"/>
<dbReference type="GO" id="GO:0015629">
    <property type="term" value="C:actin cytoskeleton"/>
    <property type="evidence" value="ECO:0007669"/>
    <property type="project" value="InterPro"/>
</dbReference>
<evidence type="ECO:0000313" key="4">
    <source>
        <dbReference type="EMBL" id="GJQ12742.1"/>
    </source>
</evidence>
<dbReference type="Proteomes" id="UP001061958">
    <property type="component" value="Unassembled WGS sequence"/>
</dbReference>
<dbReference type="EMBL" id="BQMJ01000036">
    <property type="protein sequence ID" value="GJQ12742.1"/>
    <property type="molecule type" value="Genomic_DNA"/>
</dbReference>
<dbReference type="PANTHER" id="PTHR11913">
    <property type="entry name" value="COFILIN-RELATED"/>
    <property type="match status" value="1"/>
</dbReference>
<reference evidence="4" key="1">
    <citation type="journal article" date="2022" name="Proc. Natl. Acad. Sci. U.S.A.">
        <title>Life cycle and functional genomics of the unicellular red alga Galdieria for elucidating algal and plant evolution and industrial use.</title>
        <authorList>
            <person name="Hirooka S."/>
            <person name="Itabashi T."/>
            <person name="Ichinose T.M."/>
            <person name="Onuma R."/>
            <person name="Fujiwara T."/>
            <person name="Yamashita S."/>
            <person name="Jong L.W."/>
            <person name="Tomita R."/>
            <person name="Iwane A.H."/>
            <person name="Miyagishima S.Y."/>
        </authorList>
    </citation>
    <scope>NUCLEOTIDE SEQUENCE</scope>
    <source>
        <strain evidence="4">NBRC 102759</strain>
    </source>
</reference>
<dbReference type="Pfam" id="PF00241">
    <property type="entry name" value="Cofilin_ADF"/>
    <property type="match status" value="1"/>
</dbReference>
<protein>
    <recommendedName>
        <fullName evidence="3">ADF-H domain-containing protein</fullName>
    </recommendedName>
</protein>